<organism evidence="12 13">
    <name type="scientific">Lysobacter korlensis</name>
    <dbReference type="NCBI Taxonomy" id="553636"/>
    <lineage>
        <taxon>Bacteria</taxon>
        <taxon>Pseudomonadati</taxon>
        <taxon>Pseudomonadota</taxon>
        <taxon>Gammaproteobacteria</taxon>
        <taxon>Lysobacterales</taxon>
        <taxon>Lysobacteraceae</taxon>
        <taxon>Lysobacter</taxon>
    </lineage>
</organism>
<dbReference type="Proteomes" id="UP001589896">
    <property type="component" value="Unassembled WGS sequence"/>
</dbReference>
<keyword evidence="9" id="KW-0627">Porphyrin biosynthesis</keyword>
<evidence type="ECO:0000256" key="8">
    <source>
        <dbReference type="ARBA" id="ARBA00023136"/>
    </source>
</evidence>
<keyword evidence="13" id="KW-1185">Reference proteome</keyword>
<keyword evidence="7 10" id="KW-1133">Transmembrane helix</keyword>
<keyword evidence="4" id="KW-1003">Cell membrane</keyword>
<evidence type="ECO:0000256" key="7">
    <source>
        <dbReference type="ARBA" id="ARBA00022989"/>
    </source>
</evidence>
<keyword evidence="8 10" id="KW-0472">Membrane</keyword>
<evidence type="ECO:0000256" key="4">
    <source>
        <dbReference type="ARBA" id="ARBA00022475"/>
    </source>
</evidence>
<dbReference type="InterPro" id="IPR011990">
    <property type="entry name" value="TPR-like_helical_dom_sf"/>
</dbReference>
<evidence type="ECO:0000313" key="12">
    <source>
        <dbReference type="EMBL" id="MFC0676482.1"/>
    </source>
</evidence>
<reference evidence="12 13" key="1">
    <citation type="submission" date="2024-09" db="EMBL/GenBank/DDBJ databases">
        <authorList>
            <person name="Sun Q."/>
            <person name="Mori K."/>
        </authorList>
    </citation>
    <scope>NUCLEOTIDE SEQUENCE [LARGE SCALE GENOMIC DNA]</scope>
    <source>
        <strain evidence="12 13">KCTC 23076</strain>
    </source>
</reference>
<evidence type="ECO:0000256" key="3">
    <source>
        <dbReference type="ARBA" id="ARBA00004744"/>
    </source>
</evidence>
<name>A0ABV6RJD8_9GAMM</name>
<dbReference type="InterPro" id="IPR005254">
    <property type="entry name" value="Heme_biosyn_assoc_TPR_pro"/>
</dbReference>
<protein>
    <submittedName>
        <fullName evidence="12">Heme biosynthesis protein HemY</fullName>
    </submittedName>
</protein>
<dbReference type="Pfam" id="PF07219">
    <property type="entry name" value="HemY_N"/>
    <property type="match status" value="1"/>
</dbReference>
<evidence type="ECO:0000256" key="9">
    <source>
        <dbReference type="ARBA" id="ARBA00023244"/>
    </source>
</evidence>
<dbReference type="Gene3D" id="1.25.40.10">
    <property type="entry name" value="Tetratricopeptide repeat domain"/>
    <property type="match status" value="1"/>
</dbReference>
<dbReference type="RefSeq" id="WP_386664149.1">
    <property type="nucleotide sequence ID" value="NZ_JBHLTG010000001.1"/>
</dbReference>
<comment type="caution">
    <text evidence="12">The sequence shown here is derived from an EMBL/GenBank/DDBJ whole genome shotgun (WGS) entry which is preliminary data.</text>
</comment>
<keyword evidence="6 10" id="KW-0812">Transmembrane</keyword>
<feature type="domain" description="HemY N-terminal" evidence="11">
    <location>
        <begin position="29"/>
        <end position="128"/>
    </location>
</feature>
<proteinExistence type="predicted"/>
<comment type="pathway">
    <text evidence="3">Porphyrin-containing compound metabolism; protoheme biosynthesis.</text>
</comment>
<gene>
    <name evidence="12" type="ORF">ACFFGH_01280</name>
</gene>
<accession>A0ABV6RJD8</accession>
<evidence type="ECO:0000256" key="10">
    <source>
        <dbReference type="SAM" id="Phobius"/>
    </source>
</evidence>
<evidence type="ECO:0000256" key="6">
    <source>
        <dbReference type="ARBA" id="ARBA00022692"/>
    </source>
</evidence>
<dbReference type="InterPro" id="IPR010817">
    <property type="entry name" value="HemY_N"/>
</dbReference>
<evidence type="ECO:0000256" key="2">
    <source>
        <dbReference type="ARBA" id="ARBA00004429"/>
    </source>
</evidence>
<evidence type="ECO:0000259" key="11">
    <source>
        <dbReference type="Pfam" id="PF07219"/>
    </source>
</evidence>
<dbReference type="EMBL" id="JBHLTG010000001">
    <property type="protein sequence ID" value="MFC0676482.1"/>
    <property type="molecule type" value="Genomic_DNA"/>
</dbReference>
<evidence type="ECO:0000313" key="13">
    <source>
        <dbReference type="Proteomes" id="UP001589896"/>
    </source>
</evidence>
<evidence type="ECO:0000256" key="5">
    <source>
        <dbReference type="ARBA" id="ARBA00022519"/>
    </source>
</evidence>
<comment type="function">
    <text evidence="1">Involved in a late step of protoheme IX synthesis.</text>
</comment>
<sequence length="417" mass="45481">MNLFRNLLFWIVLALLAAFAAQLLVQDPGLVLVRYRGYDYTTTLAVALFVGIAVLLGLWLVWKLVTLPIAAVRRRRERRNRALLTDGFEALEHGHWSRAEKSLLGAAEHDEGAGLARIGAARAAASRGDMELAQQYLDALPEEHAGMRAVAFAEFALAHDRPSDALTALDAPAAQPLPPRGLALRADALARLGRAGEAYGLLGALRQQHVWPPAQLARHEATWAEAGLREAGDANALADRWDAMPKPLRSDPAIVAAYAERAAALRWDEAAAKSIEDALDANWNESLAAMYGRLSIGRLEHRRERAERWLQAHPRSPGLLLTLARLNAEQGLWPQSEDYLHRAIAQGAGRPAWEALGEGYAAVGDDTRARIALANALRAGRGDALVELPGRELHPRALHDGVVAEDRDEHGVPRLRG</sequence>
<feature type="transmembrane region" description="Helical" evidence="10">
    <location>
        <begin position="44"/>
        <end position="71"/>
    </location>
</feature>
<evidence type="ECO:0000256" key="1">
    <source>
        <dbReference type="ARBA" id="ARBA00002962"/>
    </source>
</evidence>
<keyword evidence="5" id="KW-0997">Cell inner membrane</keyword>
<comment type="subcellular location">
    <subcellularLocation>
        <location evidence="2">Cell inner membrane</location>
        <topology evidence="2">Multi-pass membrane protein</topology>
    </subcellularLocation>
</comment>
<dbReference type="SUPFAM" id="SSF48452">
    <property type="entry name" value="TPR-like"/>
    <property type="match status" value="1"/>
</dbReference>
<dbReference type="NCBIfam" id="TIGR00540">
    <property type="entry name" value="TPR_hemY_coli"/>
    <property type="match status" value="1"/>
</dbReference>